<dbReference type="RefSeq" id="WP_290401925.1">
    <property type="nucleotide sequence ID" value="NZ_JAUHLN010000006.1"/>
</dbReference>
<evidence type="ECO:0000313" key="8">
    <source>
        <dbReference type="Proteomes" id="UP001168694"/>
    </source>
</evidence>
<organism evidence="7 8">
    <name type="scientific">Fictibacillus terranigra</name>
    <dbReference type="NCBI Taxonomy" id="3058424"/>
    <lineage>
        <taxon>Bacteria</taxon>
        <taxon>Bacillati</taxon>
        <taxon>Bacillota</taxon>
        <taxon>Bacilli</taxon>
        <taxon>Bacillales</taxon>
        <taxon>Fictibacillaceae</taxon>
        <taxon>Fictibacillus</taxon>
    </lineage>
</organism>
<evidence type="ECO:0000256" key="4">
    <source>
        <dbReference type="ARBA" id="ARBA00023136"/>
    </source>
</evidence>
<comment type="subcellular location">
    <subcellularLocation>
        <location evidence="1">Membrane</location>
        <topology evidence="1">Multi-pass membrane protein</topology>
    </subcellularLocation>
</comment>
<dbReference type="PANTHER" id="PTHR43077">
    <property type="entry name" value="TRANSPORT PERMEASE YVFS-RELATED"/>
    <property type="match status" value="1"/>
</dbReference>
<gene>
    <name evidence="7" type="ORF">QYF49_22980</name>
</gene>
<dbReference type="Pfam" id="PF12698">
    <property type="entry name" value="ABC2_membrane_3"/>
    <property type="match status" value="1"/>
</dbReference>
<feature type="transmembrane region" description="Helical" evidence="5">
    <location>
        <begin position="776"/>
        <end position="795"/>
    </location>
</feature>
<keyword evidence="2 5" id="KW-0812">Transmembrane</keyword>
<feature type="domain" description="ABC-2 type transporter transmembrane" evidence="6">
    <location>
        <begin position="24"/>
        <end position="167"/>
    </location>
</feature>
<feature type="transmembrane region" description="Helical" evidence="5">
    <location>
        <begin position="721"/>
        <end position="741"/>
    </location>
</feature>
<evidence type="ECO:0000313" key="7">
    <source>
        <dbReference type="EMBL" id="MDN4075831.1"/>
    </source>
</evidence>
<feature type="transmembrane region" description="Helical" evidence="5">
    <location>
        <begin position="681"/>
        <end position="700"/>
    </location>
</feature>
<comment type="caution">
    <text evidence="7">The sequence shown here is derived from an EMBL/GenBank/DDBJ whole genome shotgun (WGS) entry which is preliminary data.</text>
</comment>
<dbReference type="NCBIfam" id="TIGR03062">
    <property type="entry name" value="pip_yhgE_Cterm"/>
    <property type="match status" value="1"/>
</dbReference>
<dbReference type="InterPro" id="IPR013525">
    <property type="entry name" value="ABC2_TM"/>
</dbReference>
<feature type="transmembrane region" description="Helical" evidence="5">
    <location>
        <begin position="830"/>
        <end position="854"/>
    </location>
</feature>
<dbReference type="Proteomes" id="UP001168694">
    <property type="component" value="Unassembled WGS sequence"/>
</dbReference>
<dbReference type="InterPro" id="IPR051328">
    <property type="entry name" value="T7SS_ABC-Transporter"/>
</dbReference>
<reference evidence="7" key="1">
    <citation type="submission" date="2023-06" db="EMBL/GenBank/DDBJ databases">
        <title>Draft Genome Sequences of Representative Paenibacillus Polymyxa, Bacillus cereus, Fictibacillus sp., and Brevibacillus agri Strains Isolated from Amazonian Dark Earth.</title>
        <authorList>
            <person name="Pellegrinetti T.A."/>
            <person name="Cunha I.C.M."/>
            <person name="Chaves M.G."/>
            <person name="Freitas A.S."/>
            <person name="Silva A.V.R."/>
            <person name="Tsai S.M."/>
            <person name="Mendes L.W."/>
        </authorList>
    </citation>
    <scope>NUCLEOTIDE SEQUENCE</scope>
    <source>
        <strain evidence="7">CENA-BCM004</strain>
    </source>
</reference>
<evidence type="ECO:0000256" key="5">
    <source>
        <dbReference type="SAM" id="Phobius"/>
    </source>
</evidence>
<evidence type="ECO:0000256" key="1">
    <source>
        <dbReference type="ARBA" id="ARBA00004141"/>
    </source>
</evidence>
<name>A0ABT8ED69_9BACL</name>
<dbReference type="EMBL" id="JAUHLN010000006">
    <property type="protein sequence ID" value="MDN4075831.1"/>
    <property type="molecule type" value="Genomic_DNA"/>
</dbReference>
<evidence type="ECO:0000256" key="3">
    <source>
        <dbReference type="ARBA" id="ARBA00022989"/>
    </source>
</evidence>
<keyword evidence="3 5" id="KW-1133">Transmembrane helix</keyword>
<accession>A0ABT8ED69</accession>
<evidence type="ECO:0000256" key="2">
    <source>
        <dbReference type="ARBA" id="ARBA00022692"/>
    </source>
</evidence>
<dbReference type="NCBIfam" id="TIGR03057">
    <property type="entry name" value="xxxLxxG_by_4"/>
    <property type="match status" value="2"/>
</dbReference>
<sequence>MKVFSLFKAEMAGLAAKKGLLVSVIIALLVPVVYGGILLSPRWGPYDNLSNLPVAVVNNDQGADSDGETINAGKDLVADLEKGKNLGWKFVDSDEAKSGMKSLKYYMVIEIPKDFSKRVTTVLSTDPQKPELKYVQNEGLNFMAAQVTKSATEQIRERLADRITEKYVNTMFASLQDVSDGFQTAADGSEKLNGGTSELHKGTGTLLESLTKKSGDISRLAAGTKELEKGTGKIYQSLSGKQNDITKLANGAAQVNNGLGQVLQNLTGKHGDIKRLSSGSHDLKDGTNELLSSLKAGSGDIAKLAVGSEKANEGTGLLLLTLKKKQQGVAELAAGAKVLNDQMPALKQGTEGVLGGLKNLQNKVNSELRPGTQAVAGGVAKAAENAQALGAGLKGLSSALNSYLEAHPDLRNDPNFMKIVGTGQVLSQNANDPDNIKQLGALKDASATIASAFSKEGAVTAGLDKLVAGQSVIDNGVGELNEKAPQLKDGTAQIAAGWNTMVTKVGDLHAGTAQIAAGNQSVNEGWSSMTDGVRRLDSGAGLLSAGNEEVNNGWKKLIDGTSKLNNGSGQVSRGNADVDKGWKVLTAGAYKIHSGTVQVSDGNATVEKGWGDLTSGVTRLNDGAEKLNDGSGELASGLKDGAAKTSSLKTPEDKNFNMFASPVQLKSDKVFKFPHYRDSTAPYVLTLALFTGILIMSMFMNFKRPEEVSAAAWFSAKLMNLSVLAIAQALLLSLVVMILAVNVENPAGFVLFAIFVSIVFSAIVSFFAALGMIGRFLGLAFVVLQLSITGANLPIDMLPPNMRALSEFLPFTYSIAGFKALLALDAPGTALFNASVLFIYLGAFALLAFAVILVSRGRRLSREDTAKIQA</sequence>
<dbReference type="NCBIfam" id="TIGR03061">
    <property type="entry name" value="pip_yhgE_Nterm"/>
    <property type="match status" value="1"/>
</dbReference>
<dbReference type="InterPro" id="IPR023908">
    <property type="entry name" value="xxxLxxG_rpt"/>
</dbReference>
<keyword evidence="4 5" id="KW-0472">Membrane</keyword>
<protein>
    <submittedName>
        <fullName evidence="7">YhgE/Pip domain-containing protein</fullName>
    </submittedName>
</protein>
<feature type="transmembrane region" description="Helical" evidence="5">
    <location>
        <begin position="747"/>
        <end position="769"/>
    </location>
</feature>
<keyword evidence="8" id="KW-1185">Reference proteome</keyword>
<dbReference type="InterPro" id="IPR017500">
    <property type="entry name" value="Phage_infect_YhgE_N"/>
</dbReference>
<dbReference type="InterPro" id="IPR017501">
    <property type="entry name" value="Phage_infect_YhgE_C"/>
</dbReference>
<dbReference type="PANTHER" id="PTHR43077:SF5">
    <property type="entry name" value="PHAGE INFECTION PROTEIN"/>
    <property type="match status" value="1"/>
</dbReference>
<dbReference type="Gene3D" id="3.40.1710.10">
    <property type="entry name" value="abc type-2 transporter like domain"/>
    <property type="match status" value="1"/>
</dbReference>
<proteinExistence type="predicted"/>
<evidence type="ECO:0000259" key="6">
    <source>
        <dbReference type="Pfam" id="PF12698"/>
    </source>
</evidence>